<gene>
    <name evidence="2" type="ORF">E1267_10575</name>
</gene>
<feature type="transmembrane region" description="Helical" evidence="1">
    <location>
        <begin position="28"/>
        <end position="55"/>
    </location>
</feature>
<comment type="caution">
    <text evidence="2">The sequence shown here is derived from an EMBL/GenBank/DDBJ whole genome shotgun (WGS) entry which is preliminary data.</text>
</comment>
<protein>
    <submittedName>
        <fullName evidence="2">Uncharacterized protein</fullName>
    </submittedName>
</protein>
<keyword evidence="3" id="KW-1185">Reference proteome</keyword>
<evidence type="ECO:0000313" key="2">
    <source>
        <dbReference type="EMBL" id="TDC08323.1"/>
    </source>
</evidence>
<keyword evidence="1" id="KW-1133">Transmembrane helix</keyword>
<evidence type="ECO:0000256" key="1">
    <source>
        <dbReference type="SAM" id="Phobius"/>
    </source>
</evidence>
<reference evidence="2 3" key="1">
    <citation type="submission" date="2019-02" db="EMBL/GenBank/DDBJ databases">
        <title>Draft genome sequences of novel Actinobacteria.</title>
        <authorList>
            <person name="Sahin N."/>
            <person name="Ay H."/>
            <person name="Saygin H."/>
        </authorList>
    </citation>
    <scope>NUCLEOTIDE SEQUENCE [LARGE SCALE GENOMIC DNA]</scope>
    <source>
        <strain evidence="2 3">KC201</strain>
    </source>
</reference>
<name>A0A4R4NKN9_9ACTN</name>
<accession>A0A4R4NKN9</accession>
<keyword evidence="1" id="KW-0812">Transmembrane</keyword>
<evidence type="ECO:0000313" key="3">
    <source>
        <dbReference type="Proteomes" id="UP000295157"/>
    </source>
</evidence>
<keyword evidence="1" id="KW-0472">Membrane</keyword>
<organism evidence="2 3">
    <name type="scientific">Nonomuraea longispora</name>
    <dbReference type="NCBI Taxonomy" id="1848320"/>
    <lineage>
        <taxon>Bacteria</taxon>
        <taxon>Bacillati</taxon>
        <taxon>Actinomycetota</taxon>
        <taxon>Actinomycetes</taxon>
        <taxon>Streptosporangiales</taxon>
        <taxon>Streptosporangiaceae</taxon>
        <taxon>Nonomuraea</taxon>
    </lineage>
</organism>
<dbReference type="AlphaFoldDB" id="A0A4R4NKN9"/>
<dbReference type="RefSeq" id="WP_132332244.1">
    <property type="nucleotide sequence ID" value="NZ_SMJZ01000029.1"/>
</dbReference>
<dbReference type="OrthoDB" id="3543692at2"/>
<dbReference type="EMBL" id="SMJZ01000029">
    <property type="protein sequence ID" value="TDC08323.1"/>
    <property type="molecule type" value="Genomic_DNA"/>
</dbReference>
<dbReference type="Proteomes" id="UP000295157">
    <property type="component" value="Unassembled WGS sequence"/>
</dbReference>
<sequence length="61" mass="6239">MAFLGVLLMIQGFGGLIAGFFFDRDFGLLHLVLDGGALTAASIVAGLLGLALTMVGARAEK</sequence>
<proteinExistence type="predicted"/>